<protein>
    <submittedName>
        <fullName evidence="10">MFS general substrate transporter</fullName>
    </submittedName>
</protein>
<feature type="transmembrane region" description="Helical" evidence="8">
    <location>
        <begin position="525"/>
        <end position="544"/>
    </location>
</feature>
<evidence type="ECO:0000256" key="8">
    <source>
        <dbReference type="SAM" id="Phobius"/>
    </source>
</evidence>
<dbReference type="OrthoDB" id="413079at2759"/>
<accession>A0A401H2J1</accession>
<dbReference type="GO" id="GO:0012505">
    <property type="term" value="C:endomembrane system"/>
    <property type="evidence" value="ECO:0007669"/>
    <property type="project" value="UniProtKB-SubCell"/>
</dbReference>
<feature type="transmembrane region" description="Helical" evidence="8">
    <location>
        <begin position="288"/>
        <end position="309"/>
    </location>
</feature>
<feature type="transmembrane region" description="Helical" evidence="8">
    <location>
        <begin position="372"/>
        <end position="394"/>
    </location>
</feature>
<reference evidence="10 11" key="1">
    <citation type="journal article" date="2018" name="Sci. Rep.">
        <title>Genome sequence of the cauliflower mushroom Sparassis crispa (Hanabiratake) and its association with beneficial usage.</title>
        <authorList>
            <person name="Kiyama R."/>
            <person name="Furutani Y."/>
            <person name="Kawaguchi K."/>
            <person name="Nakanishi T."/>
        </authorList>
    </citation>
    <scope>NUCLEOTIDE SEQUENCE [LARGE SCALE GENOMIC DNA]</scope>
</reference>
<dbReference type="InterPro" id="IPR011701">
    <property type="entry name" value="MFS"/>
</dbReference>
<dbReference type="Gene3D" id="1.20.1250.20">
    <property type="entry name" value="MFS general substrate transporter like domains"/>
    <property type="match status" value="2"/>
</dbReference>
<gene>
    <name evidence="10" type="ORF">SCP_1400170</name>
</gene>
<evidence type="ECO:0000256" key="4">
    <source>
        <dbReference type="ARBA" id="ARBA00022692"/>
    </source>
</evidence>
<comment type="caution">
    <text evidence="10">The sequence shown here is derived from an EMBL/GenBank/DDBJ whole genome shotgun (WGS) entry which is preliminary data.</text>
</comment>
<feature type="region of interest" description="Disordered" evidence="7">
    <location>
        <begin position="1"/>
        <end position="20"/>
    </location>
</feature>
<dbReference type="GO" id="GO:0016020">
    <property type="term" value="C:membrane"/>
    <property type="evidence" value="ECO:0007669"/>
    <property type="project" value="TreeGrafter"/>
</dbReference>
<evidence type="ECO:0000256" key="1">
    <source>
        <dbReference type="ARBA" id="ARBA00004127"/>
    </source>
</evidence>
<feature type="transmembrane region" description="Helical" evidence="8">
    <location>
        <begin position="461"/>
        <end position="479"/>
    </location>
</feature>
<evidence type="ECO:0000259" key="9">
    <source>
        <dbReference type="PROSITE" id="PS50850"/>
    </source>
</evidence>
<feature type="transmembrane region" description="Helical" evidence="8">
    <location>
        <begin position="226"/>
        <end position="245"/>
    </location>
</feature>
<keyword evidence="11" id="KW-1185">Reference proteome</keyword>
<evidence type="ECO:0000256" key="3">
    <source>
        <dbReference type="ARBA" id="ARBA00022448"/>
    </source>
</evidence>
<dbReference type="Pfam" id="PF07690">
    <property type="entry name" value="MFS_1"/>
    <property type="match status" value="1"/>
</dbReference>
<comment type="subcellular location">
    <subcellularLocation>
        <location evidence="1">Endomembrane system</location>
        <topology evidence="1">Multi-pass membrane protein</topology>
    </subcellularLocation>
</comment>
<feature type="transmembrane region" description="Helical" evidence="8">
    <location>
        <begin position="315"/>
        <end position="336"/>
    </location>
</feature>
<name>A0A401H2J1_9APHY</name>
<dbReference type="PROSITE" id="PS50850">
    <property type="entry name" value="MFS"/>
    <property type="match status" value="1"/>
</dbReference>
<evidence type="ECO:0000256" key="2">
    <source>
        <dbReference type="ARBA" id="ARBA00008335"/>
    </source>
</evidence>
<feature type="region of interest" description="Disordered" evidence="7">
    <location>
        <begin position="50"/>
        <end position="80"/>
    </location>
</feature>
<dbReference type="PANTHER" id="PTHR23514:SF3">
    <property type="entry name" value="BYPASS OF STOP CODON PROTEIN 6"/>
    <property type="match status" value="1"/>
</dbReference>
<evidence type="ECO:0000256" key="6">
    <source>
        <dbReference type="ARBA" id="ARBA00023136"/>
    </source>
</evidence>
<sequence>MSLPIAGPPPAHISDDGRSLGDFVSFSDIQSHLQAPGSALDVEELPRGSVDLSAIPPTSERIRRRSELPRTRPSDSPTAFKPEFIELPVLSKTTEEPLYGQSSGVRAPGISSKSEISIGDVETAAGSVPASAGASWHISDEVNLAASTVSAGQKAIYRRNSRIQFAALCYAFFLEGWNDGTTGPLLPTIQRHYGIGFAIVSLLFVFNTVGFLSGAMVNVYLNDRFGLGKVLVIGAFSQLVGYALMAPGSRFPVMCLAFCFSGFGISLQNAQANGFVGSLKEHARIKFGLLHGSYGLGAFVAPLVATHFATSRHWSYHYVISAGIGITNTLVLLAVFRLKKQDDILAEAGQAAGETHPERDNKYRQILGIKEVHFLSIFSLIYVGVEVSLGGWIVTFIEQKRGGNATAGYISSGFFGGLMLGRIFLMWLNRKVGERRIMFFYGIIAIILEVTVWVVPSLIENAVAVSFIGLLLGPMYPILMNHSTAILPKWLLTGCMGYIAGFGQAGSAVLPFVTGLLASKFGIGSLQPLIVSMMSTMIVIWAIVPRVRRFD</sequence>
<dbReference type="RefSeq" id="XP_027619525.1">
    <property type="nucleotide sequence ID" value="XM_027763724.1"/>
</dbReference>
<dbReference type="FunFam" id="1.20.1250.20:FF:000286">
    <property type="entry name" value="MFS efflux transporter"/>
    <property type="match status" value="1"/>
</dbReference>
<feature type="transmembrane region" description="Helical" evidence="8">
    <location>
        <begin position="251"/>
        <end position="267"/>
    </location>
</feature>
<dbReference type="Proteomes" id="UP000287166">
    <property type="component" value="Unassembled WGS sequence"/>
</dbReference>
<evidence type="ECO:0000256" key="7">
    <source>
        <dbReference type="SAM" id="MobiDB-lite"/>
    </source>
</evidence>
<keyword evidence="5 8" id="KW-1133">Transmembrane helix</keyword>
<keyword evidence="3" id="KW-0813">Transport</keyword>
<dbReference type="InParanoid" id="A0A401H2J1"/>
<dbReference type="STRING" id="139825.A0A401H2J1"/>
<evidence type="ECO:0000256" key="5">
    <source>
        <dbReference type="ARBA" id="ARBA00022989"/>
    </source>
</evidence>
<feature type="compositionally biased region" description="Pro residues" evidence="7">
    <location>
        <begin position="1"/>
        <end position="11"/>
    </location>
</feature>
<dbReference type="InterPro" id="IPR020846">
    <property type="entry name" value="MFS_dom"/>
</dbReference>
<dbReference type="PANTHER" id="PTHR23514">
    <property type="entry name" value="BYPASS OF STOP CODON PROTEIN 6"/>
    <property type="match status" value="1"/>
</dbReference>
<evidence type="ECO:0000313" key="10">
    <source>
        <dbReference type="EMBL" id="GBE88612.1"/>
    </source>
</evidence>
<dbReference type="InterPro" id="IPR051788">
    <property type="entry name" value="MFS_Transporter"/>
</dbReference>
<dbReference type="SUPFAM" id="SSF103473">
    <property type="entry name" value="MFS general substrate transporter"/>
    <property type="match status" value="1"/>
</dbReference>
<feature type="transmembrane region" description="Helical" evidence="8">
    <location>
        <begin position="406"/>
        <end position="425"/>
    </location>
</feature>
<dbReference type="GO" id="GO:0022857">
    <property type="term" value="F:transmembrane transporter activity"/>
    <property type="evidence" value="ECO:0007669"/>
    <property type="project" value="InterPro"/>
</dbReference>
<feature type="transmembrane region" description="Helical" evidence="8">
    <location>
        <begin position="491"/>
        <end position="513"/>
    </location>
</feature>
<dbReference type="GeneID" id="38785529"/>
<dbReference type="AlphaFoldDB" id="A0A401H2J1"/>
<evidence type="ECO:0000313" key="11">
    <source>
        <dbReference type="Proteomes" id="UP000287166"/>
    </source>
</evidence>
<feature type="transmembrane region" description="Helical" evidence="8">
    <location>
        <begin position="437"/>
        <end position="455"/>
    </location>
</feature>
<feature type="domain" description="Major facilitator superfamily (MFS) profile" evidence="9">
    <location>
        <begin position="164"/>
        <end position="548"/>
    </location>
</feature>
<proteinExistence type="inferred from homology"/>
<dbReference type="EMBL" id="BFAD01000014">
    <property type="protein sequence ID" value="GBE88612.1"/>
    <property type="molecule type" value="Genomic_DNA"/>
</dbReference>
<feature type="transmembrane region" description="Helical" evidence="8">
    <location>
        <begin position="193"/>
        <end position="214"/>
    </location>
</feature>
<comment type="similarity">
    <text evidence="2">Belongs to the major facilitator superfamily.</text>
</comment>
<dbReference type="InterPro" id="IPR036259">
    <property type="entry name" value="MFS_trans_sf"/>
</dbReference>
<keyword evidence="6 8" id="KW-0472">Membrane</keyword>
<keyword evidence="4 8" id="KW-0812">Transmembrane</keyword>
<organism evidence="10 11">
    <name type="scientific">Sparassis crispa</name>
    <dbReference type="NCBI Taxonomy" id="139825"/>
    <lineage>
        <taxon>Eukaryota</taxon>
        <taxon>Fungi</taxon>
        <taxon>Dikarya</taxon>
        <taxon>Basidiomycota</taxon>
        <taxon>Agaricomycotina</taxon>
        <taxon>Agaricomycetes</taxon>
        <taxon>Polyporales</taxon>
        <taxon>Sparassidaceae</taxon>
        <taxon>Sparassis</taxon>
    </lineage>
</organism>